<keyword evidence="2" id="KW-1185">Reference proteome</keyword>
<name>A0AAW1RLR3_9CHLO</name>
<accession>A0AAW1RLR3</accession>
<dbReference type="AlphaFoldDB" id="A0AAW1RLR3"/>
<protein>
    <submittedName>
        <fullName evidence="1">Uncharacterized protein</fullName>
    </submittedName>
</protein>
<dbReference type="EMBL" id="JALJOS010000009">
    <property type="protein sequence ID" value="KAK9834455.1"/>
    <property type="molecule type" value="Genomic_DNA"/>
</dbReference>
<organism evidence="1 2">
    <name type="scientific">Apatococcus lobatus</name>
    <dbReference type="NCBI Taxonomy" id="904363"/>
    <lineage>
        <taxon>Eukaryota</taxon>
        <taxon>Viridiplantae</taxon>
        <taxon>Chlorophyta</taxon>
        <taxon>core chlorophytes</taxon>
        <taxon>Trebouxiophyceae</taxon>
        <taxon>Chlorellales</taxon>
        <taxon>Chlorellaceae</taxon>
        <taxon>Apatococcus</taxon>
    </lineage>
</organism>
<comment type="caution">
    <text evidence="1">The sequence shown here is derived from an EMBL/GenBank/DDBJ whole genome shotgun (WGS) entry which is preliminary data.</text>
</comment>
<dbReference type="Proteomes" id="UP001438707">
    <property type="component" value="Unassembled WGS sequence"/>
</dbReference>
<gene>
    <name evidence="1" type="ORF">WJX74_002137</name>
</gene>
<reference evidence="1 2" key="1">
    <citation type="journal article" date="2024" name="Nat. Commun.">
        <title>Phylogenomics reveals the evolutionary origins of lichenization in chlorophyte algae.</title>
        <authorList>
            <person name="Puginier C."/>
            <person name="Libourel C."/>
            <person name="Otte J."/>
            <person name="Skaloud P."/>
            <person name="Haon M."/>
            <person name="Grisel S."/>
            <person name="Petersen M."/>
            <person name="Berrin J.G."/>
            <person name="Delaux P.M."/>
            <person name="Dal Grande F."/>
            <person name="Keller J."/>
        </authorList>
    </citation>
    <scope>NUCLEOTIDE SEQUENCE [LARGE SCALE GENOMIC DNA]</scope>
    <source>
        <strain evidence="1 2">SAG 2145</strain>
    </source>
</reference>
<evidence type="ECO:0000313" key="1">
    <source>
        <dbReference type="EMBL" id="KAK9834455.1"/>
    </source>
</evidence>
<sequence>MQPLQEELKLFLEHLRHLSRTMKQALAEKSALQDLHAVSAAIEDVELKRVVLQKMLRDVRLQNRARLQHDDDAAYACAFPMPTADDAYRALGVLIAVGRFTDKLVLFAKDLARDPWLKKRGLRRWLHRNAVYL</sequence>
<evidence type="ECO:0000313" key="2">
    <source>
        <dbReference type="Proteomes" id="UP001438707"/>
    </source>
</evidence>
<proteinExistence type="predicted"/>